<dbReference type="GO" id="GO:0016020">
    <property type="term" value="C:membrane"/>
    <property type="evidence" value="ECO:0007669"/>
    <property type="project" value="InterPro"/>
</dbReference>
<dbReference type="OrthoDB" id="5875766at2759"/>
<keyword evidence="1" id="KW-0812">Transmembrane</keyword>
<dbReference type="EMBL" id="AZBU02000011">
    <property type="protein sequence ID" value="TKR60797.1"/>
    <property type="molecule type" value="Genomic_DNA"/>
</dbReference>
<feature type="domain" description="Piezo TM1-24" evidence="2">
    <location>
        <begin position="25"/>
        <end position="364"/>
    </location>
</feature>
<feature type="transmembrane region" description="Helical" evidence="1">
    <location>
        <begin position="30"/>
        <end position="46"/>
    </location>
</feature>
<feature type="transmembrane region" description="Helical" evidence="1">
    <location>
        <begin position="58"/>
        <end position="80"/>
    </location>
</feature>
<dbReference type="PANTHER" id="PTHR47049">
    <property type="entry name" value="PIEZO-TYPE MECHANOSENSITIVE ION CHANNEL HOMOLOG"/>
    <property type="match status" value="1"/>
</dbReference>
<evidence type="ECO:0000313" key="3">
    <source>
        <dbReference type="EMBL" id="TKR60797.1"/>
    </source>
</evidence>
<dbReference type="InterPro" id="IPR027272">
    <property type="entry name" value="Piezo"/>
</dbReference>
<keyword evidence="1" id="KW-0472">Membrane</keyword>
<dbReference type="Proteomes" id="UP000298663">
    <property type="component" value="Unassembled WGS sequence"/>
</dbReference>
<accession>A0A4U5LX63</accession>
<feature type="transmembrane region" description="Helical" evidence="1">
    <location>
        <begin position="296"/>
        <end position="315"/>
    </location>
</feature>
<evidence type="ECO:0000256" key="1">
    <source>
        <dbReference type="SAM" id="Phobius"/>
    </source>
</evidence>
<protein>
    <recommendedName>
        <fullName evidence="2">Piezo TM1-24 domain-containing protein</fullName>
    </recommendedName>
</protein>
<dbReference type="GO" id="GO:0008381">
    <property type="term" value="F:mechanosensitive monoatomic ion channel activity"/>
    <property type="evidence" value="ECO:0007669"/>
    <property type="project" value="InterPro"/>
</dbReference>
<name>A0A4U5LX63_STECR</name>
<dbReference type="InterPro" id="IPR056769">
    <property type="entry name" value="Piezo_TM1-24"/>
</dbReference>
<reference evidence="3 4" key="1">
    <citation type="journal article" date="2015" name="Genome Biol.">
        <title>Comparative genomics of Steinernema reveals deeply conserved gene regulatory networks.</title>
        <authorList>
            <person name="Dillman A.R."/>
            <person name="Macchietto M."/>
            <person name="Porter C.F."/>
            <person name="Rogers A."/>
            <person name="Williams B."/>
            <person name="Antoshechkin I."/>
            <person name="Lee M.M."/>
            <person name="Goodwin Z."/>
            <person name="Lu X."/>
            <person name="Lewis E.E."/>
            <person name="Goodrich-Blair H."/>
            <person name="Stock S.P."/>
            <person name="Adams B.J."/>
            <person name="Sternberg P.W."/>
            <person name="Mortazavi A."/>
        </authorList>
    </citation>
    <scope>NUCLEOTIDE SEQUENCE [LARGE SCALE GENOMIC DNA]</scope>
    <source>
        <strain evidence="3 4">ALL</strain>
    </source>
</reference>
<evidence type="ECO:0000259" key="2">
    <source>
        <dbReference type="Pfam" id="PF24871"/>
    </source>
</evidence>
<dbReference type="PANTHER" id="PTHR47049:SF2">
    <property type="entry name" value="PIEZO-TYPE MECHANOSENSITIVE ION CHANNEL HOMOLOG"/>
    <property type="match status" value="1"/>
</dbReference>
<keyword evidence="4" id="KW-1185">Reference proteome</keyword>
<evidence type="ECO:0000313" key="4">
    <source>
        <dbReference type="Proteomes" id="UP000298663"/>
    </source>
</evidence>
<feature type="transmembrane region" description="Helical" evidence="1">
    <location>
        <begin position="185"/>
        <end position="215"/>
    </location>
</feature>
<comment type="caution">
    <text evidence="3">The sequence shown here is derived from an EMBL/GenBank/DDBJ whole genome shotgun (WGS) entry which is preliminary data.</text>
</comment>
<sequence length="436" mass="49931">MRPFAFVLLHNVVLPLVLISAYVLRVNLFSFAYVFFSLLIPFFLSPSNSRFKGCPKRFLTCICLYSLLVLGAQLIFNLLIQQNLLRFLRPNYKCGGASQVLRQIGFENIRQANSLLIVRIFFPEVIVLTACCILLLRVKFQKTQKFSEESVSDVPSQSEIDEQEEWKQFLSNQKLRSYLDHAQNVLTCVLCAVSGCIFPSILNAVYFVTFVFIATSWAFHRRTLTQRMCSHTCRWLLPYMAFHLILLYAFQFPFIQRFIIPHGVVARLFGLIQYLRYPCEKLPYPIEVIVWRWTEFAMPAVVFVSYTALAVVMVLKREQFEIVISKANGGLTSPVHELRAQSLISPTDSKTHDEDYINIEKSRSLDISRVRRGEEPRRASLVSPPPHTNSYLGFAEIPHGAHFAQRQDDHPLFAARSVAVLRLHAAGHDGQCGFVA</sequence>
<organism evidence="3 4">
    <name type="scientific">Steinernema carpocapsae</name>
    <name type="common">Entomopathogenic nematode</name>
    <dbReference type="NCBI Taxonomy" id="34508"/>
    <lineage>
        <taxon>Eukaryota</taxon>
        <taxon>Metazoa</taxon>
        <taxon>Ecdysozoa</taxon>
        <taxon>Nematoda</taxon>
        <taxon>Chromadorea</taxon>
        <taxon>Rhabditida</taxon>
        <taxon>Tylenchina</taxon>
        <taxon>Panagrolaimomorpha</taxon>
        <taxon>Strongyloidoidea</taxon>
        <taxon>Steinernematidae</taxon>
        <taxon>Steinernema</taxon>
    </lineage>
</organism>
<gene>
    <name evidence="3" type="ORF">L596_027989</name>
</gene>
<keyword evidence="1" id="KW-1133">Transmembrane helix</keyword>
<dbReference type="Pfam" id="PF24871">
    <property type="entry name" value="Piezo_TM1-24"/>
    <property type="match status" value="1"/>
</dbReference>
<feature type="transmembrane region" description="Helical" evidence="1">
    <location>
        <begin position="235"/>
        <end position="251"/>
    </location>
</feature>
<feature type="transmembrane region" description="Helical" evidence="1">
    <location>
        <begin position="116"/>
        <end position="136"/>
    </location>
</feature>
<reference evidence="3 4" key="2">
    <citation type="journal article" date="2019" name="G3 (Bethesda)">
        <title>Hybrid Assembly of the Genome of the Entomopathogenic Nematode Steinernema carpocapsae Identifies the X-Chromosome.</title>
        <authorList>
            <person name="Serra L."/>
            <person name="Macchietto M."/>
            <person name="Macias-Munoz A."/>
            <person name="McGill C.J."/>
            <person name="Rodriguez I.M."/>
            <person name="Rodriguez B."/>
            <person name="Murad R."/>
            <person name="Mortazavi A."/>
        </authorList>
    </citation>
    <scope>NUCLEOTIDE SEQUENCE [LARGE SCALE GENOMIC DNA]</scope>
    <source>
        <strain evidence="3 4">ALL</strain>
    </source>
</reference>
<proteinExistence type="predicted"/>
<dbReference type="AlphaFoldDB" id="A0A4U5LX63"/>